<sequence length="149" mass="17283">MNEPKLHVWQPITELTNDIMHADLSFSDKGLYLKLIDIKGNEVSIIYDQISVTQDYVWTFRYTGEVVRSDLGKLAIDAVNKSESIDEKSLCFYKMSNSDLIKWFDGLPWMGSEEYPAVEHHIYCSNDGIFEVISEYEPKFIVKKKSETE</sequence>
<name>A0A285D5Q0_9BACI</name>
<dbReference type="OrthoDB" id="2883027at2"/>
<reference evidence="1 2" key="1">
    <citation type="submission" date="2017-08" db="EMBL/GenBank/DDBJ databases">
        <authorList>
            <person name="de Groot N.N."/>
        </authorList>
    </citation>
    <scope>NUCLEOTIDE SEQUENCE [LARGE SCALE GENOMIC DNA]</scope>
    <source>
        <strain evidence="1 2">JC228</strain>
    </source>
</reference>
<evidence type="ECO:0000313" key="1">
    <source>
        <dbReference type="EMBL" id="SNX75144.1"/>
    </source>
</evidence>
<accession>A0A285D5Q0</accession>
<dbReference type="EMBL" id="OAOP01000011">
    <property type="protein sequence ID" value="SNX75144.1"/>
    <property type="molecule type" value="Genomic_DNA"/>
</dbReference>
<protein>
    <submittedName>
        <fullName evidence="1">Uncharacterized protein</fullName>
    </submittedName>
</protein>
<organism evidence="1 2">
    <name type="scientific">Bacillus oleivorans</name>
    <dbReference type="NCBI Taxonomy" id="1448271"/>
    <lineage>
        <taxon>Bacteria</taxon>
        <taxon>Bacillati</taxon>
        <taxon>Bacillota</taxon>
        <taxon>Bacilli</taxon>
        <taxon>Bacillales</taxon>
        <taxon>Bacillaceae</taxon>
        <taxon>Bacillus</taxon>
    </lineage>
</organism>
<gene>
    <name evidence="1" type="ORF">SAMN05877753_11129</name>
</gene>
<evidence type="ECO:0000313" key="2">
    <source>
        <dbReference type="Proteomes" id="UP000219546"/>
    </source>
</evidence>
<proteinExistence type="predicted"/>
<dbReference type="RefSeq" id="WP_097160300.1">
    <property type="nucleotide sequence ID" value="NZ_JBEPMQ010000014.1"/>
</dbReference>
<dbReference type="AlphaFoldDB" id="A0A285D5Q0"/>
<keyword evidence="2" id="KW-1185">Reference proteome</keyword>
<dbReference type="Proteomes" id="UP000219546">
    <property type="component" value="Unassembled WGS sequence"/>
</dbReference>